<organism evidence="1 2">
    <name type="scientific">Phytophthora sojae (strain P6497)</name>
    <name type="common">Soybean stem and root rot agent</name>
    <name type="synonym">Phytophthora megasperma f. sp. glycines</name>
    <dbReference type="NCBI Taxonomy" id="1094619"/>
    <lineage>
        <taxon>Eukaryota</taxon>
        <taxon>Sar</taxon>
        <taxon>Stramenopiles</taxon>
        <taxon>Oomycota</taxon>
        <taxon>Peronosporomycetes</taxon>
        <taxon>Peronosporales</taxon>
        <taxon>Peronosporaceae</taxon>
        <taxon>Phytophthora</taxon>
    </lineage>
</organism>
<reference evidence="1 2" key="1">
    <citation type="journal article" date="2006" name="Science">
        <title>Phytophthora genome sequences uncover evolutionary origins and mechanisms of pathogenesis.</title>
        <authorList>
            <person name="Tyler B.M."/>
            <person name="Tripathy S."/>
            <person name="Zhang X."/>
            <person name="Dehal P."/>
            <person name="Jiang R.H."/>
            <person name="Aerts A."/>
            <person name="Arredondo F.D."/>
            <person name="Baxter L."/>
            <person name="Bensasson D."/>
            <person name="Beynon J.L."/>
            <person name="Chapman J."/>
            <person name="Damasceno C.M."/>
            <person name="Dorrance A.E."/>
            <person name="Dou D."/>
            <person name="Dickerman A.W."/>
            <person name="Dubchak I.L."/>
            <person name="Garbelotto M."/>
            <person name="Gijzen M."/>
            <person name="Gordon S.G."/>
            <person name="Govers F."/>
            <person name="Grunwald N.J."/>
            <person name="Huang W."/>
            <person name="Ivors K.L."/>
            <person name="Jones R.W."/>
            <person name="Kamoun S."/>
            <person name="Krampis K."/>
            <person name="Lamour K.H."/>
            <person name="Lee M.K."/>
            <person name="McDonald W.H."/>
            <person name="Medina M."/>
            <person name="Meijer H.J."/>
            <person name="Nordberg E.K."/>
            <person name="Maclean D.J."/>
            <person name="Ospina-Giraldo M.D."/>
            <person name="Morris P.F."/>
            <person name="Phuntumart V."/>
            <person name="Putnam N.H."/>
            <person name="Rash S."/>
            <person name="Rose J.K."/>
            <person name="Sakihama Y."/>
            <person name="Salamov A.A."/>
            <person name="Savidor A."/>
            <person name="Scheuring C.F."/>
            <person name="Smith B.M."/>
            <person name="Sobral B.W."/>
            <person name="Terry A."/>
            <person name="Torto-Alalibo T.A."/>
            <person name="Win J."/>
            <person name="Xu Z."/>
            <person name="Zhang H."/>
            <person name="Grigoriev I.V."/>
            <person name="Rokhsar D.S."/>
            <person name="Boore J.L."/>
        </authorList>
    </citation>
    <scope>NUCLEOTIDE SEQUENCE [LARGE SCALE GENOMIC DNA]</scope>
    <source>
        <strain evidence="1 2">P6497</strain>
    </source>
</reference>
<evidence type="ECO:0000313" key="2">
    <source>
        <dbReference type="Proteomes" id="UP000002640"/>
    </source>
</evidence>
<gene>
    <name evidence="1" type="ORF">PHYSODRAFT_315976</name>
</gene>
<proteinExistence type="predicted"/>
<dbReference type="KEGG" id="psoj:PHYSODRAFT_315976"/>
<name>G4ZPI1_PHYSP</name>
<dbReference type="RefSeq" id="XP_009529554.1">
    <property type="nucleotide sequence ID" value="XM_009531259.1"/>
</dbReference>
<dbReference type="Proteomes" id="UP000002640">
    <property type="component" value="Unassembled WGS sequence"/>
</dbReference>
<protein>
    <submittedName>
        <fullName evidence="1">Uncharacterized protein</fullName>
    </submittedName>
</protein>
<dbReference type="InParanoid" id="G4ZPI1"/>
<keyword evidence="2" id="KW-1185">Reference proteome</keyword>
<dbReference type="GeneID" id="20643919"/>
<accession>G4ZPI1</accession>
<dbReference type="EMBL" id="JH159155">
    <property type="protein sequence ID" value="EGZ15805.1"/>
    <property type="molecule type" value="Genomic_DNA"/>
</dbReference>
<dbReference type="OMA" id="XAYCAME"/>
<dbReference type="AlphaFoldDB" id="G4ZPI1"/>
<sequence>MADLVQELRELVEPGDYGDVKYLKHRVQHKLAASIDRYRAVVSKAPALLFRNACNAVAASRGQHRLPENPAHLNQLLRVEDMRRFVRRAMLPGYRTKLSFPADEAYVYPFESWLQSGNRESPIHIDHGRVVSIVPPSLTHTFKIWVFYRRPECAQDEFNFTKTENTLNRMLKTSCAIQAQDAGKHEVRVVVCATDRYDSYRYAARLPSGSQYSSSRAWTSILSAFCVMEGR</sequence>
<evidence type="ECO:0000313" key="1">
    <source>
        <dbReference type="EMBL" id="EGZ15805.1"/>
    </source>
</evidence>